<feature type="binding site" evidence="12">
    <location>
        <position position="112"/>
    </location>
    <ligand>
        <name>K(+)</name>
        <dbReference type="ChEBI" id="CHEBI:29103"/>
    </ligand>
</feature>
<proteinExistence type="inferred from homology"/>
<dbReference type="eggNOG" id="COG0168">
    <property type="taxonomic scope" value="Bacteria"/>
</dbReference>
<keyword evidence="8 12" id="KW-0630">Potassium</keyword>
<reference evidence="14 15" key="1">
    <citation type="submission" date="2013-08" db="EMBL/GenBank/DDBJ databases">
        <authorList>
            <person name="Weinstock G."/>
            <person name="Sodergren E."/>
            <person name="Wylie T."/>
            <person name="Fulton L."/>
            <person name="Fulton R."/>
            <person name="Fronick C."/>
            <person name="O'Laughlin M."/>
            <person name="Godfrey J."/>
            <person name="Miner T."/>
            <person name="Herter B."/>
            <person name="Appelbaum E."/>
            <person name="Cordes M."/>
            <person name="Lek S."/>
            <person name="Wollam A."/>
            <person name="Pepin K.H."/>
            <person name="Palsikar V.B."/>
            <person name="Mitreva M."/>
            <person name="Wilson R.K."/>
        </authorList>
    </citation>
    <scope>NUCLEOTIDE SEQUENCE [LARGE SCALE GENOMIC DNA]</scope>
    <source>
        <strain evidence="14 15">ATCC 15930</strain>
    </source>
</reference>
<feature type="transmembrane region" description="Helical" evidence="13">
    <location>
        <begin position="7"/>
        <end position="31"/>
    </location>
</feature>
<dbReference type="GO" id="GO:0005886">
    <property type="term" value="C:plasma membrane"/>
    <property type="evidence" value="ECO:0007669"/>
    <property type="project" value="UniProtKB-SubCell"/>
</dbReference>
<dbReference type="EMBL" id="JNGW01000141">
    <property type="protein sequence ID" value="KDR50724.1"/>
    <property type="molecule type" value="Genomic_DNA"/>
</dbReference>
<organism evidence="14 15">
    <name type="scientific">Hoylesella loescheii DSM 19665 = JCM 12249 = ATCC 15930</name>
    <dbReference type="NCBI Taxonomy" id="1122985"/>
    <lineage>
        <taxon>Bacteria</taxon>
        <taxon>Pseudomonadati</taxon>
        <taxon>Bacteroidota</taxon>
        <taxon>Bacteroidia</taxon>
        <taxon>Bacteroidales</taxon>
        <taxon>Prevotellaceae</taxon>
        <taxon>Hoylesella</taxon>
    </lineage>
</organism>
<evidence type="ECO:0000256" key="2">
    <source>
        <dbReference type="ARBA" id="ARBA00009137"/>
    </source>
</evidence>
<evidence type="ECO:0000256" key="12">
    <source>
        <dbReference type="PIRSR" id="PIRSR006247-1"/>
    </source>
</evidence>
<dbReference type="HOGENOM" id="CLU_030708_0_2_10"/>
<protein>
    <submittedName>
        <fullName evidence="14">Putative Trk system potassium uptake protein TrkH</fullName>
    </submittedName>
</protein>
<comment type="similarity">
    <text evidence="2">Belongs to the TrkH potassium transport family.</text>
</comment>
<evidence type="ECO:0000256" key="13">
    <source>
        <dbReference type="SAM" id="Phobius"/>
    </source>
</evidence>
<feature type="binding site" evidence="12">
    <location>
        <position position="317"/>
    </location>
    <ligand>
        <name>K(+)</name>
        <dbReference type="ChEBI" id="CHEBI:29103"/>
    </ligand>
</feature>
<accession>A0A069QFG4</accession>
<feature type="transmembrane region" description="Helical" evidence="13">
    <location>
        <begin position="275"/>
        <end position="293"/>
    </location>
</feature>
<evidence type="ECO:0000256" key="1">
    <source>
        <dbReference type="ARBA" id="ARBA00004429"/>
    </source>
</evidence>
<dbReference type="PIRSF" id="PIRSF006247">
    <property type="entry name" value="TrkH"/>
    <property type="match status" value="1"/>
</dbReference>
<feature type="binding site" evidence="12">
    <location>
        <position position="220"/>
    </location>
    <ligand>
        <name>K(+)</name>
        <dbReference type="ChEBI" id="CHEBI:29103"/>
    </ligand>
</feature>
<evidence type="ECO:0000256" key="4">
    <source>
        <dbReference type="ARBA" id="ARBA00022475"/>
    </source>
</evidence>
<evidence type="ECO:0000256" key="6">
    <source>
        <dbReference type="ARBA" id="ARBA00022538"/>
    </source>
</evidence>
<dbReference type="PATRIC" id="fig|1122985.7.peg.3353"/>
<feature type="transmembrane region" description="Helical" evidence="13">
    <location>
        <begin position="70"/>
        <end position="91"/>
    </location>
</feature>
<sequence>MINYRTIYKVIGSLLFIEAALMLSCLAMAIYYAEDDIMAFLVSIIATLFFGFVFRFMGRNSDNTMGRRDACLVVSLSWAIFSAIGTMPFMIGGYLHSFTDAYFETMSGFTTTGATIIDDVEALPHGIIFWRSLTQWIGGLGIVFFTIALLPSLVGGSVKVFSAEATGPIKSKLHPKLSTSAKAIWAVYITLSVACTLCYKFLGMGWFDSLNYSMTSLATGGFSTHNSSVEFFHSPAIEYAVTFFCFISGVNFTLLYFTATKLKIRQLFRNSEFKLYLWMVLVFTAFIMIELIMRNQYELEKAFRVAIFQVVSFITTTGLFSDDAARWPHVTWVILAFCMFMGACSGSTSGGFKCIRGVMLLKVIRNEFKQLLHPNAILPLKIGGVNVSTQKRVTLLAFLTVTLVMCLFCAFSMIAAGIDNTNAITITLSALSNVGPTLGIEIGPTMSWAQLPGFAKWLCSVLMLMGRLEIFTVLVIFTPAFWNDR</sequence>
<evidence type="ECO:0000256" key="7">
    <source>
        <dbReference type="ARBA" id="ARBA00022692"/>
    </source>
</evidence>
<feature type="binding site" evidence="12">
    <location>
        <position position="111"/>
    </location>
    <ligand>
        <name>K(+)</name>
        <dbReference type="ChEBI" id="CHEBI:29103"/>
    </ligand>
</feature>
<keyword evidence="11 13" id="KW-0472">Membrane</keyword>
<keyword evidence="9 13" id="KW-1133">Transmembrane helix</keyword>
<keyword evidence="15" id="KW-1185">Reference proteome</keyword>
<gene>
    <name evidence="14" type="ORF">HMPREF1991_03237</name>
</gene>
<evidence type="ECO:0000256" key="3">
    <source>
        <dbReference type="ARBA" id="ARBA00022448"/>
    </source>
</evidence>
<evidence type="ECO:0000256" key="10">
    <source>
        <dbReference type="ARBA" id="ARBA00023065"/>
    </source>
</evidence>
<keyword evidence="6" id="KW-0633">Potassium transport</keyword>
<keyword evidence="10" id="KW-0406">Ion transport</keyword>
<dbReference type="Proteomes" id="UP000027442">
    <property type="component" value="Unassembled WGS sequence"/>
</dbReference>
<evidence type="ECO:0000256" key="8">
    <source>
        <dbReference type="ARBA" id="ARBA00022958"/>
    </source>
</evidence>
<evidence type="ECO:0000256" key="5">
    <source>
        <dbReference type="ARBA" id="ARBA00022519"/>
    </source>
</evidence>
<evidence type="ECO:0000313" key="14">
    <source>
        <dbReference type="EMBL" id="KDR50724.1"/>
    </source>
</evidence>
<dbReference type="RefSeq" id="WP_009163224.1">
    <property type="nucleotide sequence ID" value="NZ_KB899215.1"/>
</dbReference>
<dbReference type="InterPro" id="IPR004772">
    <property type="entry name" value="TrkH"/>
</dbReference>
<feature type="transmembrane region" description="Helical" evidence="13">
    <location>
        <begin position="136"/>
        <end position="162"/>
    </location>
</feature>
<dbReference type="Pfam" id="PF02386">
    <property type="entry name" value="TrkH"/>
    <property type="match status" value="1"/>
</dbReference>
<dbReference type="PANTHER" id="PTHR32024:SF2">
    <property type="entry name" value="TRK SYSTEM POTASSIUM UPTAKE PROTEIN TRKG-RELATED"/>
    <property type="match status" value="1"/>
</dbReference>
<comment type="subcellular location">
    <subcellularLocation>
        <location evidence="1">Cell inner membrane</location>
        <topology evidence="1">Multi-pass membrane protein</topology>
    </subcellularLocation>
</comment>
<keyword evidence="5" id="KW-0997">Cell inner membrane</keyword>
<feature type="binding site" evidence="12">
    <location>
        <position position="316"/>
    </location>
    <ligand>
        <name>K(+)</name>
        <dbReference type="ChEBI" id="CHEBI:29103"/>
    </ligand>
</feature>
<feature type="transmembrane region" description="Helical" evidence="13">
    <location>
        <begin position="236"/>
        <end position="255"/>
    </location>
</feature>
<dbReference type="PANTHER" id="PTHR32024">
    <property type="entry name" value="TRK SYSTEM POTASSIUM UPTAKE PROTEIN TRKG-RELATED"/>
    <property type="match status" value="1"/>
</dbReference>
<evidence type="ECO:0000313" key="15">
    <source>
        <dbReference type="Proteomes" id="UP000027442"/>
    </source>
</evidence>
<keyword evidence="4" id="KW-1003">Cell membrane</keyword>
<feature type="binding site" evidence="12">
    <location>
        <position position="433"/>
    </location>
    <ligand>
        <name>K(+)</name>
        <dbReference type="ChEBI" id="CHEBI:29103"/>
    </ligand>
</feature>
<dbReference type="AlphaFoldDB" id="A0A069QFG4"/>
<keyword evidence="12" id="KW-0479">Metal-binding</keyword>
<feature type="transmembrane region" description="Helical" evidence="13">
    <location>
        <begin position="454"/>
        <end position="482"/>
    </location>
</feature>
<feature type="transmembrane region" description="Helical" evidence="13">
    <location>
        <begin position="183"/>
        <end position="207"/>
    </location>
</feature>
<keyword evidence="3" id="KW-0813">Transport</keyword>
<dbReference type="GO" id="GO:0015379">
    <property type="term" value="F:potassium:chloride symporter activity"/>
    <property type="evidence" value="ECO:0007669"/>
    <property type="project" value="InterPro"/>
</dbReference>
<feature type="binding site" evidence="12">
    <location>
        <position position="434"/>
    </location>
    <ligand>
        <name>K(+)</name>
        <dbReference type="ChEBI" id="CHEBI:29103"/>
    </ligand>
</feature>
<keyword evidence="7 13" id="KW-0812">Transmembrane</keyword>
<feature type="transmembrane region" description="Helical" evidence="13">
    <location>
        <begin position="37"/>
        <end position="58"/>
    </location>
</feature>
<dbReference type="InterPro" id="IPR003445">
    <property type="entry name" value="Cat_transpt"/>
</dbReference>
<feature type="transmembrane region" description="Helical" evidence="13">
    <location>
        <begin position="395"/>
        <end position="418"/>
    </location>
</feature>
<evidence type="ECO:0000256" key="11">
    <source>
        <dbReference type="ARBA" id="ARBA00023136"/>
    </source>
</evidence>
<name>A0A069QFG4_HOYLO</name>
<comment type="caution">
    <text evidence="14">The sequence shown here is derived from an EMBL/GenBank/DDBJ whole genome shotgun (WGS) entry which is preliminary data.</text>
</comment>
<dbReference type="GO" id="GO:0046872">
    <property type="term" value="F:metal ion binding"/>
    <property type="evidence" value="ECO:0007669"/>
    <property type="project" value="UniProtKB-KW"/>
</dbReference>
<evidence type="ECO:0000256" key="9">
    <source>
        <dbReference type="ARBA" id="ARBA00022989"/>
    </source>
</evidence>
<feature type="transmembrane region" description="Helical" evidence="13">
    <location>
        <begin position="330"/>
        <end position="352"/>
    </location>
</feature>